<accession>B9E6G2</accession>
<dbReference type="GO" id="GO:0008408">
    <property type="term" value="F:3'-5' exonuclease activity"/>
    <property type="evidence" value="ECO:0007669"/>
    <property type="project" value="TreeGrafter"/>
</dbReference>
<dbReference type="SUPFAM" id="SSF53098">
    <property type="entry name" value="Ribonuclease H-like"/>
    <property type="match status" value="1"/>
</dbReference>
<dbReference type="Gene3D" id="3.30.420.10">
    <property type="entry name" value="Ribonuclease H-like superfamily/Ribonuclease H"/>
    <property type="match status" value="1"/>
</dbReference>
<keyword evidence="1" id="KW-0269">Exonuclease</keyword>
<dbReference type="NCBIfam" id="NF005289">
    <property type="entry name" value="PRK06807.1"/>
    <property type="match status" value="1"/>
</dbReference>
<dbReference type="AlphaFoldDB" id="B9E6G2"/>
<dbReference type="HOGENOM" id="CLU_050500_0_0_9"/>
<dbReference type="InterPro" id="IPR012337">
    <property type="entry name" value="RNaseH-like_sf"/>
</dbReference>
<dbReference type="CDD" id="cd06127">
    <property type="entry name" value="DEDDh"/>
    <property type="match status" value="1"/>
</dbReference>
<dbReference type="GO" id="GO:0003677">
    <property type="term" value="F:DNA binding"/>
    <property type="evidence" value="ECO:0007669"/>
    <property type="project" value="InterPro"/>
</dbReference>
<feature type="domain" description="Exonuclease" evidence="3">
    <location>
        <begin position="133"/>
        <end position="298"/>
    </location>
</feature>
<dbReference type="GO" id="GO:0003887">
    <property type="term" value="F:DNA-directed DNA polymerase activity"/>
    <property type="evidence" value="ECO:0007669"/>
    <property type="project" value="InterPro"/>
</dbReference>
<dbReference type="PANTHER" id="PTHR30231:SF41">
    <property type="entry name" value="DNA POLYMERASE III SUBUNIT EPSILON"/>
    <property type="match status" value="1"/>
</dbReference>
<keyword evidence="1" id="KW-0540">Nuclease</keyword>
<dbReference type="PANTHER" id="PTHR30231">
    <property type="entry name" value="DNA POLYMERASE III SUBUNIT EPSILON"/>
    <property type="match status" value="1"/>
</dbReference>
<keyword evidence="4" id="KW-0614">Plasmid</keyword>
<gene>
    <name evidence="4" type="ordered locus">CKR_P20</name>
</gene>
<geneLocation type="plasmid" evidence="4 5">
    <name>pCKL1</name>
</geneLocation>
<dbReference type="NCBIfam" id="TIGR00573">
    <property type="entry name" value="dnaq"/>
    <property type="match status" value="1"/>
</dbReference>
<dbReference type="EMBL" id="AP009050">
    <property type="protein sequence ID" value="BAH08539.1"/>
    <property type="molecule type" value="Genomic_DNA"/>
</dbReference>
<dbReference type="InterPro" id="IPR013520">
    <property type="entry name" value="Ribonucl_H"/>
</dbReference>
<evidence type="ECO:0000313" key="5">
    <source>
        <dbReference type="Proteomes" id="UP000007969"/>
    </source>
</evidence>
<dbReference type="Pfam" id="PF00929">
    <property type="entry name" value="RNase_T"/>
    <property type="match status" value="1"/>
</dbReference>
<keyword evidence="2" id="KW-1133">Transmembrane helix</keyword>
<keyword evidence="2" id="KW-0472">Membrane</keyword>
<keyword evidence="1" id="KW-0378">Hydrolase</keyword>
<dbReference type="InterPro" id="IPR006054">
    <property type="entry name" value="DnaQ"/>
</dbReference>
<dbReference type="SMART" id="SM00479">
    <property type="entry name" value="EXOIII"/>
    <property type="match status" value="1"/>
</dbReference>
<feature type="transmembrane region" description="Helical" evidence="2">
    <location>
        <begin position="38"/>
        <end position="65"/>
    </location>
</feature>
<evidence type="ECO:0000259" key="3">
    <source>
        <dbReference type="SMART" id="SM00479"/>
    </source>
</evidence>
<sequence>MNFMNNSTASKSDDLQHELEQYSQSLIKAKRNAKIFGILEFIFLIPGFMNPVLAIFVFIFAILFFSNYIKSKKITKIINSLNNNTNKTIVSTNKENIIPKNLSNNINKPDDIYLKKLTGKNKSINKSQGVFDNFVVVDLETTGLEPTRDYIIEIAAAKYENNEIIDTYTTLVNPEVFIPPNITNINHIDNDMVKDCPEIKEVLPGFMNFIGQLPLVAHNAPFDIKFLNANLALLGLYLNNPIIDTLPISRKLFSEIENHKLGTIKEYLNIDVQDSHRALPDCYVCGQIYLEYSTKEKNKKALANIKLHSDIGLNKEECYSIVKEILKKHNKDLTYVRYGFTSNYFDIRAFYNFLRLKLKGKKYYALLDNSLAEINSMIPDLTLKYEVAPKSESNKIRILINSPEDLYILEPIIIQAFDKCIDSMEYYRNNVSVAEKNIAEYLNT</sequence>
<protein>
    <recommendedName>
        <fullName evidence="3">Exonuclease domain-containing protein</fullName>
    </recommendedName>
</protein>
<proteinExistence type="predicted"/>
<evidence type="ECO:0000313" key="4">
    <source>
        <dbReference type="EMBL" id="BAH08539.1"/>
    </source>
</evidence>
<dbReference type="Proteomes" id="UP000007969">
    <property type="component" value="Plasmid pCKL1"/>
</dbReference>
<evidence type="ECO:0000256" key="2">
    <source>
        <dbReference type="SAM" id="Phobius"/>
    </source>
</evidence>
<dbReference type="KEGG" id="ckr:CKR_P20"/>
<reference evidence="5" key="1">
    <citation type="submission" date="2005-09" db="EMBL/GenBank/DDBJ databases">
        <title>Complete genome sequence of Clostridium kluyveri and comparative genomics of Clostridia species.</title>
        <authorList>
            <person name="Inui M."/>
            <person name="Nonaka H."/>
            <person name="Shinoda Y."/>
            <person name="Ikenaga Y."/>
            <person name="Abe M."/>
            <person name="Naito K."/>
            <person name="Vertes A.A."/>
            <person name="Yukawa H."/>
        </authorList>
    </citation>
    <scope>NUCLEOTIDE SEQUENCE [LARGE SCALE GENOMIC DNA]</scope>
    <source>
        <strain evidence="5">NBRC 12016</strain>
        <plasmid evidence="5">Plasmid pCKL1</plasmid>
    </source>
</reference>
<dbReference type="FunFam" id="3.30.420.10:FF:000045">
    <property type="entry name" value="3'-5' exonuclease DinG"/>
    <property type="match status" value="1"/>
</dbReference>
<keyword evidence="2" id="KW-0812">Transmembrane</keyword>
<name>B9E6G2_CLOK1</name>
<evidence type="ECO:0000256" key="1">
    <source>
        <dbReference type="ARBA" id="ARBA00022839"/>
    </source>
</evidence>
<organism evidence="4 5">
    <name type="scientific">Clostridium kluyveri (strain NBRC 12016)</name>
    <dbReference type="NCBI Taxonomy" id="583346"/>
    <lineage>
        <taxon>Bacteria</taxon>
        <taxon>Bacillati</taxon>
        <taxon>Bacillota</taxon>
        <taxon>Clostridia</taxon>
        <taxon>Eubacteriales</taxon>
        <taxon>Clostridiaceae</taxon>
        <taxon>Clostridium</taxon>
    </lineage>
</organism>
<dbReference type="GO" id="GO:0005829">
    <property type="term" value="C:cytosol"/>
    <property type="evidence" value="ECO:0007669"/>
    <property type="project" value="TreeGrafter"/>
</dbReference>
<dbReference type="GO" id="GO:0045004">
    <property type="term" value="P:DNA replication proofreading"/>
    <property type="evidence" value="ECO:0007669"/>
    <property type="project" value="TreeGrafter"/>
</dbReference>
<dbReference type="InterPro" id="IPR036397">
    <property type="entry name" value="RNaseH_sf"/>
</dbReference>